<name>A8YX84_LACH4</name>
<dbReference type="AlphaFoldDB" id="A8YX84"/>
<dbReference type="eggNOG" id="COG0438">
    <property type="taxonomic scope" value="Bacteria"/>
</dbReference>
<protein>
    <submittedName>
        <fullName evidence="2">Glycosyltransferase</fullName>
    </submittedName>
</protein>
<dbReference type="PANTHER" id="PTHR12526:SF637">
    <property type="entry name" value="GLYCOSYLTRANSFERASE EPSF-RELATED"/>
    <property type="match status" value="1"/>
</dbReference>
<dbReference type="SUPFAM" id="SSF53756">
    <property type="entry name" value="UDP-Glycosyltransferase/glycogen phosphorylase"/>
    <property type="match status" value="1"/>
</dbReference>
<sequence length="383" mass="43999">MIMKSKKIKLIMFEEKFGLGGIETFITNVLSCINREKFDVRLVTINKATDQYDSLFKKLDIPMVVLVPDVEINPIKRFKKGLPAFKTYLKQHISPDTIIHFNVSNSIDLLYVKIAKSKGIKVRIAHSHNSSATSNLKKLAHKMGMILLANTPNYYFTCSNLAASWLFPKKVLKNQNYYFIRNAIDTKKYQFNISKREQIRKKYGWTDNLVFGEVGRFNKQKNHKFLLETFKEIVQKRENAILVLVGAKDCLYDDIKSYAEELGIEKKVIFFGKTSKVADLLQAFDVFMLPSLYEGLPFVLVESQAAALSSLVSNTVTDEIKLTKYIVFDSLKNSPKEWADTAIKLTSVAREPDSTSLIKEGYDVNSMVKNLEQLYLKFYRENN</sequence>
<reference evidence="2 3" key="1">
    <citation type="journal article" date="2008" name="J. Bacteriol.">
        <title>Genome sequence of Lactobacillus helveticus: an organism distinguished by selective gene loss and IS element expansion.</title>
        <authorList>
            <person name="Callanan M."/>
            <person name="Kaleta P."/>
            <person name="O'Callaghan J."/>
            <person name="O'Sullivan O."/>
            <person name="Jordan K."/>
            <person name="McAuliffe O."/>
            <person name="Sangrador-Vegas A."/>
            <person name="Slattery L."/>
            <person name="Fitzgerald G.F."/>
            <person name="Beresford T."/>
            <person name="Ross R.P."/>
        </authorList>
    </citation>
    <scope>NUCLEOTIDE SEQUENCE [LARGE SCALE GENOMIC DNA]</scope>
    <source>
        <strain evidence="2 3">DPC 4571</strain>
    </source>
</reference>
<feature type="domain" description="Glycosyl transferase family 1" evidence="1">
    <location>
        <begin position="196"/>
        <end position="315"/>
    </location>
</feature>
<gene>
    <name evidence="2" type="ordered locus">lhv_1800</name>
</gene>
<dbReference type="GO" id="GO:0016757">
    <property type="term" value="F:glycosyltransferase activity"/>
    <property type="evidence" value="ECO:0007669"/>
    <property type="project" value="InterPro"/>
</dbReference>
<dbReference type="KEGG" id="lhe:lhv_1800"/>
<evidence type="ECO:0000313" key="2">
    <source>
        <dbReference type="EMBL" id="ABX27664.1"/>
    </source>
</evidence>
<evidence type="ECO:0000259" key="1">
    <source>
        <dbReference type="Pfam" id="PF00534"/>
    </source>
</evidence>
<dbReference type="EMBL" id="CP000517">
    <property type="protein sequence ID" value="ABX27664.1"/>
    <property type="molecule type" value="Genomic_DNA"/>
</dbReference>
<dbReference type="Proteomes" id="UP000000790">
    <property type="component" value="Chromosome"/>
</dbReference>
<dbReference type="PANTHER" id="PTHR12526">
    <property type="entry name" value="GLYCOSYLTRANSFERASE"/>
    <property type="match status" value="1"/>
</dbReference>
<dbReference type="InterPro" id="IPR001296">
    <property type="entry name" value="Glyco_trans_1"/>
</dbReference>
<organism evidence="2 3">
    <name type="scientific">Lactobacillus helveticus (strain DPC 4571)</name>
    <dbReference type="NCBI Taxonomy" id="405566"/>
    <lineage>
        <taxon>Bacteria</taxon>
        <taxon>Bacillati</taxon>
        <taxon>Bacillota</taxon>
        <taxon>Bacilli</taxon>
        <taxon>Lactobacillales</taxon>
        <taxon>Lactobacillaceae</taxon>
        <taxon>Lactobacillus</taxon>
    </lineage>
</organism>
<proteinExistence type="predicted"/>
<evidence type="ECO:0000313" key="3">
    <source>
        <dbReference type="Proteomes" id="UP000000790"/>
    </source>
</evidence>
<dbReference type="CAZy" id="GT4">
    <property type="family name" value="Glycosyltransferase Family 4"/>
</dbReference>
<dbReference type="Gene3D" id="3.40.50.2000">
    <property type="entry name" value="Glycogen Phosphorylase B"/>
    <property type="match status" value="2"/>
</dbReference>
<dbReference type="Pfam" id="PF00534">
    <property type="entry name" value="Glycos_transf_1"/>
    <property type="match status" value="1"/>
</dbReference>
<dbReference type="HOGENOM" id="CLU_009583_33_0_9"/>
<accession>A8YX84</accession>